<name>A0ABM7IJN6_9MYCO</name>
<accession>A0ABM7IJN6</accession>
<evidence type="ECO:0000313" key="2">
    <source>
        <dbReference type="Proteomes" id="UP000465609"/>
    </source>
</evidence>
<dbReference type="EMBL" id="AP022577">
    <property type="protein sequence ID" value="BBX86812.1"/>
    <property type="molecule type" value="Genomic_DNA"/>
</dbReference>
<keyword evidence="2" id="KW-1185">Reference proteome</keyword>
<organism evidence="1 2">
    <name type="scientific">Mycolicibacterium aubagnense</name>
    <dbReference type="NCBI Taxonomy" id="319707"/>
    <lineage>
        <taxon>Bacteria</taxon>
        <taxon>Bacillati</taxon>
        <taxon>Actinomycetota</taxon>
        <taxon>Actinomycetes</taxon>
        <taxon>Mycobacteriales</taxon>
        <taxon>Mycobacteriaceae</taxon>
        <taxon>Mycolicibacterium</taxon>
    </lineage>
</organism>
<dbReference type="Proteomes" id="UP000465609">
    <property type="component" value="Chromosome"/>
</dbReference>
<reference evidence="1 2" key="1">
    <citation type="journal article" date="2019" name="Emerg. Microbes Infect.">
        <title>Comprehensive subspecies identification of 175 nontuberculous mycobacteria species based on 7547 genomic profiles.</title>
        <authorList>
            <person name="Matsumoto Y."/>
            <person name="Kinjo T."/>
            <person name="Motooka D."/>
            <person name="Nabeya D."/>
            <person name="Jung N."/>
            <person name="Uechi K."/>
            <person name="Horii T."/>
            <person name="Iida T."/>
            <person name="Fujita J."/>
            <person name="Nakamura S."/>
        </authorList>
    </citation>
    <scope>NUCLEOTIDE SEQUENCE [LARGE SCALE GENOMIC DNA]</scope>
    <source>
        <strain evidence="1 2">JCM 15296</strain>
    </source>
</reference>
<protein>
    <submittedName>
        <fullName evidence="1">Uncharacterized protein</fullName>
    </submittedName>
</protein>
<dbReference type="RefSeq" id="WP_234884107.1">
    <property type="nucleotide sequence ID" value="NZ_AP022577.1"/>
</dbReference>
<gene>
    <name evidence="1" type="ORF">MAUB_46850</name>
</gene>
<sequence length="185" mass="21074">MDSQIELQLRRMIYERLEEIAADRGAVTRGDLEAVAVGGETYKAIDRNAGIWNPAAFTATLSVLSDPDSEYDDTDLGDSLFSYAYEKTSEDGKNKKMRQALQLDLPIILLRKIDASAFVPVFPVYVVADDRPNRRFILALDDSLRIISDPLHLKPAEREYAERTVKTRLHQPEFRGRILVAYEQR</sequence>
<evidence type="ECO:0000313" key="1">
    <source>
        <dbReference type="EMBL" id="BBX86812.1"/>
    </source>
</evidence>
<proteinExistence type="predicted"/>